<accession>A0A1R2C8I7</accession>
<sequence>MLVPFIISKIVYKFSIVLPFPLNPFIELIPIDIENHVIAIVQKIALFKAVEYFQGRANKLGDIQDLKFQSAETLLIYWSSKMLCSYGNTPALFPEGITDKECLLFRIKSRHMEVNDENDHFLIENPNVAMCYEEILASIKKSKII</sequence>
<name>A0A1R2C8I7_9CILI</name>
<protein>
    <submittedName>
        <fullName evidence="1">Uncharacterized protein</fullName>
    </submittedName>
</protein>
<dbReference type="AlphaFoldDB" id="A0A1R2C8I7"/>
<evidence type="ECO:0000313" key="1">
    <source>
        <dbReference type="EMBL" id="OMJ85323.1"/>
    </source>
</evidence>
<dbReference type="EMBL" id="MPUH01000240">
    <property type="protein sequence ID" value="OMJ85323.1"/>
    <property type="molecule type" value="Genomic_DNA"/>
</dbReference>
<keyword evidence="2" id="KW-1185">Reference proteome</keyword>
<dbReference type="Proteomes" id="UP000187209">
    <property type="component" value="Unassembled WGS sequence"/>
</dbReference>
<evidence type="ECO:0000313" key="2">
    <source>
        <dbReference type="Proteomes" id="UP000187209"/>
    </source>
</evidence>
<organism evidence="1 2">
    <name type="scientific">Stentor coeruleus</name>
    <dbReference type="NCBI Taxonomy" id="5963"/>
    <lineage>
        <taxon>Eukaryota</taxon>
        <taxon>Sar</taxon>
        <taxon>Alveolata</taxon>
        <taxon>Ciliophora</taxon>
        <taxon>Postciliodesmatophora</taxon>
        <taxon>Heterotrichea</taxon>
        <taxon>Heterotrichida</taxon>
        <taxon>Stentoridae</taxon>
        <taxon>Stentor</taxon>
    </lineage>
</organism>
<proteinExistence type="predicted"/>
<reference evidence="1 2" key="1">
    <citation type="submission" date="2016-11" db="EMBL/GenBank/DDBJ databases">
        <title>The macronuclear genome of Stentor coeruleus: a giant cell with tiny introns.</title>
        <authorList>
            <person name="Slabodnick M."/>
            <person name="Ruby J.G."/>
            <person name="Reiff S.B."/>
            <person name="Swart E.C."/>
            <person name="Gosai S."/>
            <person name="Prabakaran S."/>
            <person name="Witkowska E."/>
            <person name="Larue G.E."/>
            <person name="Fisher S."/>
            <person name="Freeman R.M."/>
            <person name="Gunawardena J."/>
            <person name="Chu W."/>
            <person name="Stover N.A."/>
            <person name="Gregory B.D."/>
            <person name="Nowacki M."/>
            <person name="Derisi J."/>
            <person name="Roy S.W."/>
            <person name="Marshall W.F."/>
            <person name="Sood P."/>
        </authorList>
    </citation>
    <scope>NUCLEOTIDE SEQUENCE [LARGE SCALE GENOMIC DNA]</scope>
    <source>
        <strain evidence="1">WM001</strain>
    </source>
</reference>
<comment type="caution">
    <text evidence="1">The sequence shown here is derived from an EMBL/GenBank/DDBJ whole genome shotgun (WGS) entry which is preliminary data.</text>
</comment>
<gene>
    <name evidence="1" type="ORF">SteCoe_13356</name>
</gene>